<evidence type="ECO:0000313" key="2">
    <source>
        <dbReference type="EMBL" id="MBB3998856.1"/>
    </source>
</evidence>
<feature type="chain" id="PRO_5030827830" description="Spore coat protein U domain-containing protein" evidence="1">
    <location>
        <begin position="26"/>
        <end position="159"/>
    </location>
</feature>
<keyword evidence="3" id="KW-1185">Reference proteome</keyword>
<keyword evidence="1" id="KW-0732">Signal</keyword>
<feature type="signal peptide" evidence="1">
    <location>
        <begin position="1"/>
        <end position="25"/>
    </location>
</feature>
<organism evidence="2 3">
    <name type="scientific">Aureimonas pseudogalii</name>
    <dbReference type="NCBI Taxonomy" id="1744844"/>
    <lineage>
        <taxon>Bacteria</taxon>
        <taxon>Pseudomonadati</taxon>
        <taxon>Pseudomonadota</taxon>
        <taxon>Alphaproteobacteria</taxon>
        <taxon>Hyphomicrobiales</taxon>
        <taxon>Aurantimonadaceae</taxon>
        <taxon>Aureimonas</taxon>
    </lineage>
</organism>
<gene>
    <name evidence="2" type="ORF">GGR04_002711</name>
</gene>
<sequence>MSKIKSTFLLTTVLAGGWLPSPAGAATNSVTFTGTVTTTCAIAIVNGTGTLAPNGALSNMSSKNPGGVPATVEITTTGGVRVSLDAVSSATVPSADLSSTVWTPTYSMLGAQSVAETGTATLMTGSGTRSMNVHLTGTKAGADTFMGGTYAATVTVRCE</sequence>
<evidence type="ECO:0000313" key="3">
    <source>
        <dbReference type="Proteomes" id="UP000542776"/>
    </source>
</evidence>
<accession>A0A7W6H5D9</accession>
<evidence type="ECO:0000256" key="1">
    <source>
        <dbReference type="SAM" id="SignalP"/>
    </source>
</evidence>
<evidence type="ECO:0008006" key="4">
    <source>
        <dbReference type="Google" id="ProtNLM"/>
    </source>
</evidence>
<dbReference type="EMBL" id="JACIEK010000007">
    <property type="protein sequence ID" value="MBB3998856.1"/>
    <property type="molecule type" value="Genomic_DNA"/>
</dbReference>
<comment type="caution">
    <text evidence="2">The sequence shown here is derived from an EMBL/GenBank/DDBJ whole genome shotgun (WGS) entry which is preliminary data.</text>
</comment>
<reference evidence="2 3" key="1">
    <citation type="submission" date="2020-08" db="EMBL/GenBank/DDBJ databases">
        <title>Genomic Encyclopedia of Type Strains, Phase IV (KMG-IV): sequencing the most valuable type-strain genomes for metagenomic binning, comparative biology and taxonomic classification.</title>
        <authorList>
            <person name="Goeker M."/>
        </authorList>
    </citation>
    <scope>NUCLEOTIDE SEQUENCE [LARGE SCALE GENOMIC DNA]</scope>
    <source>
        <strain evidence="2 3">DSM 102238</strain>
    </source>
</reference>
<dbReference type="RefSeq" id="WP_246393152.1">
    <property type="nucleotide sequence ID" value="NZ_JACIEK010000007.1"/>
</dbReference>
<protein>
    <recommendedName>
        <fullName evidence="4">Spore coat protein U domain-containing protein</fullName>
    </recommendedName>
</protein>
<dbReference type="Proteomes" id="UP000542776">
    <property type="component" value="Unassembled WGS sequence"/>
</dbReference>
<name>A0A7W6H5D9_9HYPH</name>
<proteinExistence type="predicted"/>
<dbReference type="AlphaFoldDB" id="A0A7W6H5D9"/>